<sequence>MPGLVPDAPASHCMSMVLASGDCNGADSTLDDLTVHGDSTWESADPGVGGAARTNQLGWWTVRAA</sequence>
<reference evidence="1" key="1">
    <citation type="submission" date="2020-02" db="EMBL/GenBank/DDBJ databases">
        <authorList>
            <person name="Meier V. D."/>
        </authorList>
    </citation>
    <scope>NUCLEOTIDE SEQUENCE</scope>
    <source>
        <strain evidence="1">AVDCRST_MAG87</strain>
    </source>
</reference>
<protein>
    <submittedName>
        <fullName evidence="1">Uncharacterized protein</fullName>
    </submittedName>
</protein>
<gene>
    <name evidence="1" type="ORF">AVDCRST_MAG87-1807</name>
</gene>
<proteinExistence type="predicted"/>
<dbReference type="AlphaFoldDB" id="A0A6J4V411"/>
<organism evidence="1">
    <name type="scientific">uncultured Thermomicrobiales bacterium</name>
    <dbReference type="NCBI Taxonomy" id="1645740"/>
    <lineage>
        <taxon>Bacteria</taxon>
        <taxon>Pseudomonadati</taxon>
        <taxon>Thermomicrobiota</taxon>
        <taxon>Thermomicrobia</taxon>
        <taxon>Thermomicrobiales</taxon>
        <taxon>environmental samples</taxon>
    </lineage>
</organism>
<dbReference type="EMBL" id="CADCWJ010000404">
    <property type="protein sequence ID" value="CAA9564097.1"/>
    <property type="molecule type" value="Genomic_DNA"/>
</dbReference>
<name>A0A6J4V411_9BACT</name>
<evidence type="ECO:0000313" key="1">
    <source>
        <dbReference type="EMBL" id="CAA9564097.1"/>
    </source>
</evidence>
<accession>A0A6J4V411</accession>